<evidence type="ECO:0000256" key="7">
    <source>
        <dbReference type="SAM" id="MobiDB-lite"/>
    </source>
</evidence>
<dbReference type="InterPro" id="IPR008949">
    <property type="entry name" value="Isoprenoid_synthase_dom_sf"/>
</dbReference>
<evidence type="ECO:0000256" key="3">
    <source>
        <dbReference type="ARBA" id="ARBA00022679"/>
    </source>
</evidence>
<protein>
    <submittedName>
        <fullName evidence="8">Polyprenyl synthetase family protein</fullName>
        <ecNumber evidence="8">2.5.1.-</ecNumber>
    </submittedName>
</protein>
<name>A0AB39L3E4_9MICC</name>
<comment type="cofactor">
    <cofactor evidence="1">
        <name>Mg(2+)</name>
        <dbReference type="ChEBI" id="CHEBI:18420"/>
    </cofactor>
</comment>
<keyword evidence="3 6" id="KW-0808">Transferase</keyword>
<dbReference type="PROSITE" id="PS00444">
    <property type="entry name" value="POLYPRENYL_SYNTHASE_2"/>
    <property type="match status" value="1"/>
</dbReference>
<dbReference type="GO" id="GO:0008299">
    <property type="term" value="P:isoprenoid biosynthetic process"/>
    <property type="evidence" value="ECO:0007669"/>
    <property type="project" value="InterPro"/>
</dbReference>
<dbReference type="RefSeq" id="WP_369046058.1">
    <property type="nucleotide sequence ID" value="NZ_CP163302.1"/>
</dbReference>
<gene>
    <name evidence="8" type="ORF">AB5L97_00515</name>
</gene>
<evidence type="ECO:0000256" key="4">
    <source>
        <dbReference type="ARBA" id="ARBA00022723"/>
    </source>
</evidence>
<dbReference type="EMBL" id="CP163302">
    <property type="protein sequence ID" value="XDP45545.1"/>
    <property type="molecule type" value="Genomic_DNA"/>
</dbReference>
<accession>A0AB39L3E4</accession>
<evidence type="ECO:0000256" key="1">
    <source>
        <dbReference type="ARBA" id="ARBA00001946"/>
    </source>
</evidence>
<feature type="region of interest" description="Disordered" evidence="7">
    <location>
        <begin position="1"/>
        <end position="26"/>
    </location>
</feature>
<keyword evidence="5" id="KW-0460">Magnesium</keyword>
<dbReference type="EC" id="2.5.1.-" evidence="8"/>
<evidence type="ECO:0000313" key="8">
    <source>
        <dbReference type="EMBL" id="XDP45545.1"/>
    </source>
</evidence>
<dbReference type="PANTHER" id="PTHR12001">
    <property type="entry name" value="GERANYLGERANYL PYROPHOSPHATE SYNTHASE"/>
    <property type="match status" value="1"/>
</dbReference>
<evidence type="ECO:0000256" key="2">
    <source>
        <dbReference type="ARBA" id="ARBA00006706"/>
    </source>
</evidence>
<comment type="similarity">
    <text evidence="2 6">Belongs to the FPP/GGPP synthase family.</text>
</comment>
<dbReference type="CDD" id="cd00685">
    <property type="entry name" value="Trans_IPPS_HT"/>
    <property type="match status" value="1"/>
</dbReference>
<organism evidence="8">
    <name type="scientific">Sinomonas puerhi</name>
    <dbReference type="NCBI Taxonomy" id="3238584"/>
    <lineage>
        <taxon>Bacteria</taxon>
        <taxon>Bacillati</taxon>
        <taxon>Actinomycetota</taxon>
        <taxon>Actinomycetes</taxon>
        <taxon>Micrococcales</taxon>
        <taxon>Micrococcaceae</taxon>
        <taxon>Sinomonas</taxon>
    </lineage>
</organism>
<dbReference type="SUPFAM" id="SSF48576">
    <property type="entry name" value="Terpenoid synthases"/>
    <property type="match status" value="1"/>
</dbReference>
<dbReference type="InterPro" id="IPR033749">
    <property type="entry name" value="Polyprenyl_synt_CS"/>
</dbReference>
<evidence type="ECO:0000256" key="5">
    <source>
        <dbReference type="ARBA" id="ARBA00022842"/>
    </source>
</evidence>
<reference evidence="8" key="1">
    <citation type="submission" date="2024-07" db="EMBL/GenBank/DDBJ databases">
        <authorList>
            <person name="fu j."/>
        </authorList>
    </citation>
    <scope>NUCLEOTIDE SEQUENCE</scope>
    <source>
        <strain evidence="8">P10A9</strain>
    </source>
</reference>
<dbReference type="AlphaFoldDB" id="A0AB39L3E4"/>
<dbReference type="InterPro" id="IPR000092">
    <property type="entry name" value="Polyprenyl_synt"/>
</dbReference>
<dbReference type="SFLD" id="SFLDS00005">
    <property type="entry name" value="Isoprenoid_Synthase_Type_I"/>
    <property type="match status" value="1"/>
</dbReference>
<feature type="compositionally biased region" description="Polar residues" evidence="7">
    <location>
        <begin position="1"/>
        <end position="10"/>
    </location>
</feature>
<dbReference type="GO" id="GO:0004659">
    <property type="term" value="F:prenyltransferase activity"/>
    <property type="evidence" value="ECO:0007669"/>
    <property type="project" value="InterPro"/>
</dbReference>
<sequence>MHTAMRTGQATLGRDVEAGLDSPGPRWEDVGAATERALTAWLEESRCTAATPRLGLLWERIAAGIEGGKRLRPQLAFHAYAAFGGRDADACATLAAAIELLHAALLVHDDVIDRDFVRRGRPNIAGLYRDDALARGLSQEEARHLGVSVAVIAGDLLLAGAFRLADLASADPEVRVRLSDVMHAAVTDAAAGELDDVLMAHDPEQTLDDVLEMEQLKTAAYSFAAPMRLGAILAGAPETSAEDVARVGMLVGAAYQVIDDVLGTFGDEAQTGKPVTSDLREGKLTVLTAYARSHPEVARHLAPSSGIAVDPNAVLDPDAPGDQDGVGHVRDILHGMGADTHALTLAHSMVTEALDEARRCDLPPTLRSELTRICNHVLHRER</sequence>
<dbReference type="PANTHER" id="PTHR12001:SF85">
    <property type="entry name" value="SHORT CHAIN ISOPRENYL DIPHOSPHATE SYNTHASE"/>
    <property type="match status" value="1"/>
</dbReference>
<keyword evidence="4" id="KW-0479">Metal-binding</keyword>
<dbReference type="PROSITE" id="PS00723">
    <property type="entry name" value="POLYPRENYL_SYNTHASE_1"/>
    <property type="match status" value="1"/>
</dbReference>
<dbReference type="Pfam" id="PF00348">
    <property type="entry name" value="polyprenyl_synt"/>
    <property type="match status" value="1"/>
</dbReference>
<evidence type="ECO:0000256" key="6">
    <source>
        <dbReference type="RuleBase" id="RU004466"/>
    </source>
</evidence>
<dbReference type="KEGG" id="spue:AB5L97_00515"/>
<dbReference type="GO" id="GO:0046872">
    <property type="term" value="F:metal ion binding"/>
    <property type="evidence" value="ECO:0007669"/>
    <property type="project" value="UniProtKB-KW"/>
</dbReference>
<dbReference type="Gene3D" id="1.10.600.10">
    <property type="entry name" value="Farnesyl Diphosphate Synthase"/>
    <property type="match status" value="1"/>
</dbReference>
<proteinExistence type="inferred from homology"/>